<evidence type="ECO:0000313" key="1">
    <source>
        <dbReference type="EMBL" id="CAB5079653.1"/>
    </source>
</evidence>
<proteinExistence type="predicted"/>
<accession>A0A6J7VNP7</accession>
<protein>
    <submittedName>
        <fullName evidence="1">Uncharacterized protein</fullName>
    </submittedName>
</protein>
<dbReference type="EMBL" id="LR798192">
    <property type="protein sequence ID" value="CAB5079653.1"/>
    <property type="molecule type" value="Genomic_DNA"/>
</dbReference>
<dbReference type="Gene3D" id="3.30.50.20">
    <property type="entry name" value="prophage-derive protein ybcO"/>
    <property type="match status" value="1"/>
</dbReference>
<reference evidence="1" key="1">
    <citation type="submission" date="2020-05" db="EMBL/GenBank/DDBJ databases">
        <authorList>
            <person name="Chiriac C."/>
            <person name="Salcher M."/>
            <person name="Ghai R."/>
            <person name="Kavagutti S V."/>
        </authorList>
    </citation>
    <scope>NUCLEOTIDE SEQUENCE</scope>
</reference>
<organism evidence="1">
    <name type="scientific">uncultured Caudovirales phage</name>
    <dbReference type="NCBI Taxonomy" id="2100421"/>
    <lineage>
        <taxon>Viruses</taxon>
        <taxon>Duplodnaviria</taxon>
        <taxon>Heunggongvirae</taxon>
        <taxon>Uroviricota</taxon>
        <taxon>Caudoviricetes</taxon>
        <taxon>Peduoviridae</taxon>
        <taxon>Maltschvirus</taxon>
        <taxon>Maltschvirus maltsch</taxon>
    </lineage>
</organism>
<name>A0A6J7VNP7_9CAUD</name>
<dbReference type="InterPro" id="IPR010373">
    <property type="entry name" value="DUF968"/>
</dbReference>
<gene>
    <name evidence="1" type="ORF">UFOVP146_63</name>
</gene>
<dbReference type="Pfam" id="PF06147">
    <property type="entry name" value="DUF968"/>
    <property type="match status" value="1"/>
</dbReference>
<sequence length="112" mass="12751">MSSYLKSKAYRNPQLLKLAKDAPCVCCGKYGTTVSAHSNLLEHGKGMGRKADDCYIAFLCHKCHMDIDQGAEPYETKKLRWFEAMAKTYHWLMTNNFLIINPIGNTLGKEFQ</sequence>